<name>A0A5M9J298_9PSED</name>
<gene>
    <name evidence="1" type="ORF">FX985_03262</name>
</gene>
<evidence type="ECO:0000313" key="1">
    <source>
        <dbReference type="EMBL" id="KAA8563194.1"/>
    </source>
</evidence>
<comment type="caution">
    <text evidence="1">The sequence shown here is derived from an EMBL/GenBank/DDBJ whole genome shotgun (WGS) entry which is preliminary data.</text>
</comment>
<sequence>MPTNDFLPFGSAVGANVSTQAEYAALAARSNGFSAGTAVSKQLNKAWRQSSVMAATLAQFISDQSGNDVLDDGNLATIQTNLGLAIKAAVASGVPYATQAQVNAGSSNTTVVNPKTLSAATQAQAFTAFTATGSAPSFVLTPTPAITAYAAPQRFQVTFSAAGGATPTINVSGLGAKNLKQYNSSSVKIPAVIGAGQTSDIFYDGTDFVLLDQLPNSTGVTAAQFDSSLNLATTAFAQGIGFQYSSLVLASANITLTTVSHAGSVVVGNSSSPITVTLPAVSTAPAKVAIKFWNYGIGTMTISVAGSDTIYIPSSVTSFAVTTGNSITLVSSGAGVWFATDNSSLGVTAPQFDNSTKPATTAFAQGIGYQFSGLVLATSTATLTAGVHAGAMIVGNSSSAITLTLPFTSAMPAKTAIKFWNYGAGTMTVQVAGSDAIYLPALVTSFNVPTGSFITLASSATGVWYAVDMSGIGVGQTWQSMGGSRVPGTSYANATGRPLSISINGTSGSGGSTYSATVSGSVTASTTQAAGTTAVNLSFIVPVGATYSVSSGSGSITTWWELR</sequence>
<reference evidence="1 2" key="1">
    <citation type="journal article" date="2018" name="Plant Biotechnol. Rep.">
        <title>Diversity and antifungal activity of endophytic bacteria associated with Panax ginseng seedlings.</title>
        <authorList>
            <person name="Park J.M."/>
            <person name="Hong C.E."/>
            <person name="Jo S.H."/>
        </authorList>
    </citation>
    <scope>NUCLEOTIDE SEQUENCE [LARGE SCALE GENOMIC DNA]</scope>
    <source>
        <strain evidence="1 2">PgKB38</strain>
    </source>
</reference>
<accession>A0A5M9J298</accession>
<evidence type="ECO:0008006" key="3">
    <source>
        <dbReference type="Google" id="ProtNLM"/>
    </source>
</evidence>
<evidence type="ECO:0000313" key="2">
    <source>
        <dbReference type="Proteomes" id="UP000323425"/>
    </source>
</evidence>
<dbReference type="AlphaFoldDB" id="A0A5M9J298"/>
<organism evidence="1 2">
    <name type="scientific">Pseudomonas extremaustralis</name>
    <dbReference type="NCBI Taxonomy" id="359110"/>
    <lineage>
        <taxon>Bacteria</taxon>
        <taxon>Pseudomonadati</taxon>
        <taxon>Pseudomonadota</taxon>
        <taxon>Gammaproteobacteria</taxon>
        <taxon>Pseudomonadales</taxon>
        <taxon>Pseudomonadaceae</taxon>
        <taxon>Pseudomonas</taxon>
    </lineage>
</organism>
<dbReference type="EMBL" id="VTFH01000001">
    <property type="protein sequence ID" value="KAA8563194.1"/>
    <property type="molecule type" value="Genomic_DNA"/>
</dbReference>
<dbReference type="Proteomes" id="UP000323425">
    <property type="component" value="Unassembled WGS sequence"/>
</dbReference>
<proteinExistence type="predicted"/>
<protein>
    <recommendedName>
        <fullName evidence="3">Phage tail protein</fullName>
    </recommendedName>
</protein>